<dbReference type="Proteomes" id="UP001408789">
    <property type="component" value="Unassembled WGS sequence"/>
</dbReference>
<evidence type="ECO:0000313" key="2">
    <source>
        <dbReference type="EMBL" id="KAK9063546.1"/>
    </source>
</evidence>
<dbReference type="AlphaFoldDB" id="A0AAP0CWS5"/>
<dbReference type="InterPro" id="IPR038928">
    <property type="entry name" value="LAZY1"/>
</dbReference>
<dbReference type="PANTHER" id="PTHR34959:SF11">
    <property type="match status" value="1"/>
</dbReference>
<gene>
    <name evidence="2" type="ORF">SSX86_017416</name>
</gene>
<evidence type="ECO:0000313" key="3">
    <source>
        <dbReference type="Proteomes" id="UP001408789"/>
    </source>
</evidence>
<sequence length="441" mass="48848">MKTDLFSGTPAASSTNNHASILSPQPLLTSTTSQIIATGNLTNAPLLLTSSSCRARLISSTTAAAAATARNNLNSNKSENEEVEKVEDDMPWIQEKSLALLDWMQHKFRHTNNEPPAAEFPPRNSCSCLPSLDDLQYYPKSHYYSKTSSKTQREGPQFRKSFTCFETAKQTAAEEEQASAAAVFSELFHGFLAIGTLDAETVTNEPKTPTFATFVENNMVKKETEAREKVLEPEGKETGCENNENGAVVCPLQDYLSGTVIELAETATVKKEKEHRTSLGELFQRSKAVEEVTGGKINKTEKVKEKETEKTAVCLMKKILKGRAHYSSSKHSTADKKPHKILQMFHRKVHPEGVAIEPKSQNHMKHVTHGNFVEEYKYRNQNHLVSENAKLFPMVDICKKGANCTMTHLPSGCCRSDSDGNRECWIKSDSESGAGTVEGKR</sequence>
<feature type="compositionally biased region" description="Polar residues" evidence="1">
    <location>
        <begin position="10"/>
        <end position="23"/>
    </location>
</feature>
<dbReference type="PANTHER" id="PTHR34959">
    <property type="entry name" value="PROTEIN LAZY 1"/>
    <property type="match status" value="1"/>
</dbReference>
<organism evidence="2 3">
    <name type="scientific">Deinandra increscens subsp. villosa</name>
    <dbReference type="NCBI Taxonomy" id="3103831"/>
    <lineage>
        <taxon>Eukaryota</taxon>
        <taxon>Viridiplantae</taxon>
        <taxon>Streptophyta</taxon>
        <taxon>Embryophyta</taxon>
        <taxon>Tracheophyta</taxon>
        <taxon>Spermatophyta</taxon>
        <taxon>Magnoliopsida</taxon>
        <taxon>eudicotyledons</taxon>
        <taxon>Gunneridae</taxon>
        <taxon>Pentapetalae</taxon>
        <taxon>asterids</taxon>
        <taxon>campanulids</taxon>
        <taxon>Asterales</taxon>
        <taxon>Asteraceae</taxon>
        <taxon>Asteroideae</taxon>
        <taxon>Heliantheae alliance</taxon>
        <taxon>Madieae</taxon>
        <taxon>Madiinae</taxon>
        <taxon>Deinandra</taxon>
    </lineage>
</organism>
<proteinExistence type="predicted"/>
<reference evidence="2 3" key="1">
    <citation type="submission" date="2024-04" db="EMBL/GenBank/DDBJ databases">
        <title>The reference genome of an endangered Asteraceae, Deinandra increscens subsp. villosa, native to the Central Coast of California.</title>
        <authorList>
            <person name="Guilliams M."/>
            <person name="Hasenstab-Lehman K."/>
            <person name="Meyer R."/>
            <person name="Mcevoy S."/>
        </authorList>
    </citation>
    <scope>NUCLEOTIDE SEQUENCE [LARGE SCALE GENOMIC DNA]</scope>
    <source>
        <tissue evidence="2">Leaf</tissue>
    </source>
</reference>
<accession>A0AAP0CWS5</accession>
<dbReference type="GO" id="GO:0009630">
    <property type="term" value="P:gravitropism"/>
    <property type="evidence" value="ECO:0007669"/>
    <property type="project" value="InterPro"/>
</dbReference>
<keyword evidence="3" id="KW-1185">Reference proteome</keyword>
<name>A0AAP0CWS5_9ASTR</name>
<comment type="caution">
    <text evidence="2">The sequence shown here is derived from an EMBL/GenBank/DDBJ whole genome shotgun (WGS) entry which is preliminary data.</text>
</comment>
<dbReference type="EMBL" id="JBCNJP010000018">
    <property type="protein sequence ID" value="KAK9063546.1"/>
    <property type="molecule type" value="Genomic_DNA"/>
</dbReference>
<evidence type="ECO:0000256" key="1">
    <source>
        <dbReference type="SAM" id="MobiDB-lite"/>
    </source>
</evidence>
<protein>
    <submittedName>
        <fullName evidence="2">Uncharacterized protein</fullName>
    </submittedName>
</protein>
<feature type="region of interest" description="Disordered" evidence="1">
    <location>
        <begin position="1"/>
        <end position="23"/>
    </location>
</feature>
<dbReference type="GO" id="GO:2000012">
    <property type="term" value="P:regulation of auxin polar transport"/>
    <property type="evidence" value="ECO:0007669"/>
    <property type="project" value="InterPro"/>
</dbReference>